<organism evidence="1 2">
    <name type="scientific">Dichanthelium oligosanthes</name>
    <dbReference type="NCBI Taxonomy" id="888268"/>
    <lineage>
        <taxon>Eukaryota</taxon>
        <taxon>Viridiplantae</taxon>
        <taxon>Streptophyta</taxon>
        <taxon>Embryophyta</taxon>
        <taxon>Tracheophyta</taxon>
        <taxon>Spermatophyta</taxon>
        <taxon>Magnoliopsida</taxon>
        <taxon>Liliopsida</taxon>
        <taxon>Poales</taxon>
        <taxon>Poaceae</taxon>
        <taxon>PACMAD clade</taxon>
        <taxon>Panicoideae</taxon>
        <taxon>Panicodae</taxon>
        <taxon>Paniceae</taxon>
        <taxon>Dichantheliinae</taxon>
        <taxon>Dichanthelium</taxon>
    </lineage>
</organism>
<name>A0A1E5VHZ4_9POAL</name>
<dbReference type="Proteomes" id="UP000095767">
    <property type="component" value="Unassembled WGS sequence"/>
</dbReference>
<gene>
    <name evidence="1" type="ORF">BAE44_0014252</name>
</gene>
<keyword evidence="2" id="KW-1185">Reference proteome</keyword>
<proteinExistence type="predicted"/>
<accession>A0A1E5VHZ4</accession>
<evidence type="ECO:0000313" key="2">
    <source>
        <dbReference type="Proteomes" id="UP000095767"/>
    </source>
</evidence>
<reference evidence="1 2" key="1">
    <citation type="submission" date="2016-09" db="EMBL/GenBank/DDBJ databases">
        <title>The draft genome of Dichanthelium oligosanthes: A C3 panicoid grass species.</title>
        <authorList>
            <person name="Studer A.J."/>
            <person name="Schnable J.C."/>
            <person name="Brutnell T.P."/>
        </authorList>
    </citation>
    <scope>NUCLEOTIDE SEQUENCE [LARGE SCALE GENOMIC DNA]</scope>
    <source>
        <strain evidence="2">cv. Kellogg 1175</strain>
        <tissue evidence="1">Leaf</tissue>
    </source>
</reference>
<sequence>MEAAAPGSKRAYSVIVPTYNERLNVSLIIYLLLKNLPYVSMDYSMPQGNLLLSCIQTIFFPILNSQSLCYASTSIELSASY</sequence>
<evidence type="ECO:0000313" key="1">
    <source>
        <dbReference type="EMBL" id="OEL24727.1"/>
    </source>
</evidence>
<comment type="caution">
    <text evidence="1">The sequence shown here is derived from an EMBL/GenBank/DDBJ whole genome shotgun (WGS) entry which is preliminary data.</text>
</comment>
<dbReference type="OrthoDB" id="2603at2759"/>
<dbReference type="AlphaFoldDB" id="A0A1E5VHZ4"/>
<dbReference type="EMBL" id="LWDX02039021">
    <property type="protein sequence ID" value="OEL24727.1"/>
    <property type="molecule type" value="Genomic_DNA"/>
</dbReference>
<protein>
    <submittedName>
        <fullName evidence="1">Uncharacterized protein</fullName>
    </submittedName>
</protein>